<dbReference type="Gene3D" id="3.30.379.10">
    <property type="entry name" value="Chitobiase/beta-hexosaminidase domain 2-like"/>
    <property type="match status" value="1"/>
</dbReference>
<gene>
    <name evidence="2" type="ORF">S01H1_47765</name>
</gene>
<accession>X0WHZ1</accession>
<dbReference type="EMBL" id="BARS01030636">
    <property type="protein sequence ID" value="GAG24118.1"/>
    <property type="molecule type" value="Genomic_DNA"/>
</dbReference>
<name>X0WHZ1_9ZZZZ</name>
<evidence type="ECO:0000256" key="1">
    <source>
        <dbReference type="ARBA" id="ARBA00022801"/>
    </source>
</evidence>
<protein>
    <submittedName>
        <fullName evidence="2">Uncharacterized protein</fullName>
    </submittedName>
</protein>
<keyword evidence="1" id="KW-0378">Hydrolase</keyword>
<proteinExistence type="predicted"/>
<feature type="non-terminal residue" evidence="2">
    <location>
        <position position="1"/>
    </location>
</feature>
<dbReference type="InterPro" id="IPR017853">
    <property type="entry name" value="GH"/>
</dbReference>
<sequence length="262" mass="29561">FYVERKLKIKERQVNQELADEEFAAEGKLPADLGASVYARPRIVEELEGEGKTKLIDAADDSGADEDLLAVFQDRLPDGKLPAEGYLLQTGPDGALVVVGDELGGIRARQTLRRLERQGAGAVRIADWPGQAWRGFFVIPYTPKAIPALEGLVRDFLVPLKCNLLVLQLDYHFKYKSHPEVREGKQVFSKKQLRRLARLCREEGITLAPLLNCLGHQSWKQEIHGLLRAHPEFEEVPDAKTPESDPESKKFYCRSWCPLHPE</sequence>
<reference evidence="2" key="1">
    <citation type="journal article" date="2014" name="Front. Microbiol.">
        <title>High frequency of phylogenetically diverse reductive dehalogenase-homologous genes in deep subseafloor sedimentary metagenomes.</title>
        <authorList>
            <person name="Kawai M."/>
            <person name="Futagami T."/>
            <person name="Toyoda A."/>
            <person name="Takaki Y."/>
            <person name="Nishi S."/>
            <person name="Hori S."/>
            <person name="Arai W."/>
            <person name="Tsubouchi T."/>
            <person name="Morono Y."/>
            <person name="Uchiyama I."/>
            <person name="Ito T."/>
            <person name="Fujiyama A."/>
            <person name="Inagaki F."/>
            <person name="Takami H."/>
        </authorList>
    </citation>
    <scope>NUCLEOTIDE SEQUENCE</scope>
    <source>
        <strain evidence="2">Expedition CK06-06</strain>
    </source>
</reference>
<dbReference type="InterPro" id="IPR029018">
    <property type="entry name" value="Hex-like_dom2"/>
</dbReference>
<dbReference type="AlphaFoldDB" id="X0WHZ1"/>
<dbReference type="GO" id="GO:0016787">
    <property type="term" value="F:hydrolase activity"/>
    <property type="evidence" value="ECO:0007669"/>
    <property type="project" value="UniProtKB-KW"/>
</dbReference>
<comment type="caution">
    <text evidence="2">The sequence shown here is derived from an EMBL/GenBank/DDBJ whole genome shotgun (WGS) entry which is preliminary data.</text>
</comment>
<dbReference type="SUPFAM" id="SSF55545">
    <property type="entry name" value="beta-N-acetylhexosaminidase-like domain"/>
    <property type="match status" value="1"/>
</dbReference>
<evidence type="ECO:0000313" key="2">
    <source>
        <dbReference type="EMBL" id="GAG24118.1"/>
    </source>
</evidence>
<feature type="non-terminal residue" evidence="2">
    <location>
        <position position="262"/>
    </location>
</feature>
<dbReference type="Gene3D" id="3.20.20.80">
    <property type="entry name" value="Glycosidases"/>
    <property type="match status" value="1"/>
</dbReference>
<organism evidence="2">
    <name type="scientific">marine sediment metagenome</name>
    <dbReference type="NCBI Taxonomy" id="412755"/>
    <lineage>
        <taxon>unclassified sequences</taxon>
        <taxon>metagenomes</taxon>
        <taxon>ecological metagenomes</taxon>
    </lineage>
</organism>
<dbReference type="SUPFAM" id="SSF51445">
    <property type="entry name" value="(Trans)glycosidases"/>
    <property type="match status" value="1"/>
</dbReference>